<reference evidence="2 5" key="2">
    <citation type="submission" date="2021-01" db="EMBL/GenBank/DDBJ databases">
        <title>Whole genome shotgun sequence of Actinoplanes lobatus NBRC 12513.</title>
        <authorList>
            <person name="Komaki H."/>
            <person name="Tamura T."/>
        </authorList>
    </citation>
    <scope>NUCLEOTIDE SEQUENCE [LARGE SCALE GENOMIC DNA]</scope>
    <source>
        <strain evidence="2 5">NBRC 12513</strain>
    </source>
</reference>
<dbReference type="RefSeq" id="WP_188124851.1">
    <property type="nucleotide sequence ID" value="NZ_BOMP01000099.1"/>
</dbReference>
<evidence type="ECO:0000313" key="5">
    <source>
        <dbReference type="Proteomes" id="UP000631312"/>
    </source>
</evidence>
<dbReference type="EMBL" id="BOMP01000099">
    <property type="protein sequence ID" value="GIE43026.1"/>
    <property type="molecule type" value="Genomic_DNA"/>
</dbReference>
<dbReference type="Proteomes" id="UP000631312">
    <property type="component" value="Unassembled WGS sequence"/>
</dbReference>
<dbReference type="AlphaFoldDB" id="A0A7W7HM60"/>
<dbReference type="EMBL" id="JACHNC010000001">
    <property type="protein sequence ID" value="MBB4753114.1"/>
    <property type="molecule type" value="Genomic_DNA"/>
</dbReference>
<name>A0A7W7HM60_9ACTN</name>
<keyword evidence="5" id="KW-1185">Reference proteome</keyword>
<sequence length="274" mass="30452">MHGSTQSPAATGWRGLDTPRRNNFFHGKMMDVYHFELETAYGIGLRRLLNRLVHGAGVVCGLDVERTDDHRAITVTPGVALDGWGREIVVPARSAPVTVPPELIERVCGADGDTKGKRPPRDQDQDRGYRDRGWVTAVLCYHECESDPAPVLDGDCGTTQPCTPGTISERYRIGFEPGRADPPDVSCRFPDVLRDGEIDYGAIARWVTRECPRPPRDPCIPLANLRLSDDGRPAGDVEIEDVQIEVREVVLGRLLFDVLSRVVEEEQSGDSWRR</sequence>
<dbReference type="Proteomes" id="UP000590511">
    <property type="component" value="Unassembled WGS sequence"/>
</dbReference>
<gene>
    <name evidence="2" type="ORF">Alo02nite_59240</name>
    <name evidence="3" type="ORF">BJ964_007275</name>
</gene>
<evidence type="ECO:0000313" key="2">
    <source>
        <dbReference type="EMBL" id="GIE43026.1"/>
    </source>
</evidence>
<proteinExistence type="predicted"/>
<evidence type="ECO:0000256" key="1">
    <source>
        <dbReference type="SAM" id="MobiDB-lite"/>
    </source>
</evidence>
<comment type="caution">
    <text evidence="3">The sequence shown here is derived from an EMBL/GenBank/DDBJ whole genome shotgun (WGS) entry which is preliminary data.</text>
</comment>
<organism evidence="3 4">
    <name type="scientific">Actinoplanes lobatus</name>
    <dbReference type="NCBI Taxonomy" id="113568"/>
    <lineage>
        <taxon>Bacteria</taxon>
        <taxon>Bacillati</taxon>
        <taxon>Actinomycetota</taxon>
        <taxon>Actinomycetes</taxon>
        <taxon>Micromonosporales</taxon>
        <taxon>Micromonosporaceae</taxon>
        <taxon>Actinoplanes</taxon>
    </lineage>
</organism>
<reference evidence="3 4" key="1">
    <citation type="submission" date="2020-08" db="EMBL/GenBank/DDBJ databases">
        <title>Sequencing the genomes of 1000 actinobacteria strains.</title>
        <authorList>
            <person name="Klenk H.-P."/>
        </authorList>
    </citation>
    <scope>NUCLEOTIDE SEQUENCE [LARGE SCALE GENOMIC DNA]</scope>
    <source>
        <strain evidence="3 4">DSM 43150</strain>
    </source>
</reference>
<accession>A0A7W7HM60</accession>
<evidence type="ECO:0000313" key="3">
    <source>
        <dbReference type="EMBL" id="MBB4753114.1"/>
    </source>
</evidence>
<evidence type="ECO:0000313" key="4">
    <source>
        <dbReference type="Proteomes" id="UP000590511"/>
    </source>
</evidence>
<feature type="compositionally biased region" description="Basic and acidic residues" evidence="1">
    <location>
        <begin position="112"/>
        <end position="128"/>
    </location>
</feature>
<protein>
    <submittedName>
        <fullName evidence="3">Uncharacterized protein</fullName>
    </submittedName>
</protein>
<feature type="region of interest" description="Disordered" evidence="1">
    <location>
        <begin position="108"/>
        <end position="128"/>
    </location>
</feature>